<comment type="caution">
    <text evidence="3">The sequence shown here is derived from an EMBL/GenBank/DDBJ whole genome shotgun (WGS) entry which is preliminary data.</text>
</comment>
<reference evidence="3 4" key="1">
    <citation type="submission" date="2015-08" db="EMBL/GenBank/DDBJ databases">
        <title>Genomes of Isolates from Cabo Rojo, PR.</title>
        <authorList>
            <person name="Sanchez-Nieves R.L."/>
            <person name="Montalvo-Rodriguez R."/>
        </authorList>
    </citation>
    <scope>NUCLEOTIDE SEQUENCE [LARGE SCALE GENOMIC DNA]</scope>
    <source>
        <strain evidence="3 4">5</strain>
    </source>
</reference>
<dbReference type="EMBL" id="LIST01000010">
    <property type="protein sequence ID" value="KOX94222.1"/>
    <property type="molecule type" value="Genomic_DNA"/>
</dbReference>
<keyword evidence="1" id="KW-0238">DNA-binding</keyword>
<accession>A0A0M9AL60</accession>
<gene>
    <name evidence="3" type="ORF">AMR74_16050</name>
</gene>
<keyword evidence="4" id="KW-1185">Reference proteome</keyword>
<dbReference type="PATRIC" id="fig|1705389.3.peg.1660"/>
<evidence type="ECO:0000313" key="4">
    <source>
        <dbReference type="Proteomes" id="UP000037747"/>
    </source>
</evidence>
<organism evidence="3 4">
    <name type="scientific">Halorubrum tropicale</name>
    <dbReference type="NCBI Taxonomy" id="1765655"/>
    <lineage>
        <taxon>Archaea</taxon>
        <taxon>Methanobacteriati</taxon>
        <taxon>Methanobacteriota</taxon>
        <taxon>Stenosarchaea group</taxon>
        <taxon>Halobacteria</taxon>
        <taxon>Halobacteriales</taxon>
        <taxon>Haloferacaceae</taxon>
        <taxon>Halorubrum</taxon>
    </lineage>
</organism>
<dbReference type="InterPro" id="IPR010095">
    <property type="entry name" value="Cas12f1-like_TNB"/>
</dbReference>
<name>A0A0M9AL60_9EURY</name>
<dbReference type="Proteomes" id="UP000037747">
    <property type="component" value="Unassembled WGS sequence"/>
</dbReference>
<feature type="domain" description="Cas12f1-like TNB" evidence="2">
    <location>
        <begin position="149"/>
        <end position="210"/>
    </location>
</feature>
<dbReference type="GO" id="GO:0003677">
    <property type="term" value="F:DNA binding"/>
    <property type="evidence" value="ECO:0007669"/>
    <property type="project" value="UniProtKB-KW"/>
</dbReference>
<protein>
    <recommendedName>
        <fullName evidence="2">Cas12f1-like TNB domain-containing protein</fullName>
    </recommendedName>
</protein>
<proteinExistence type="predicted"/>
<evidence type="ECO:0000313" key="3">
    <source>
        <dbReference type="EMBL" id="KOX94222.1"/>
    </source>
</evidence>
<evidence type="ECO:0000259" key="2">
    <source>
        <dbReference type="Pfam" id="PF07282"/>
    </source>
</evidence>
<evidence type="ECO:0000256" key="1">
    <source>
        <dbReference type="ARBA" id="ARBA00023125"/>
    </source>
</evidence>
<dbReference type="AlphaFoldDB" id="A0A0M9AL60"/>
<dbReference type="OrthoDB" id="168528at2157"/>
<dbReference type="RefSeq" id="WP_053773056.1">
    <property type="nucleotide sequence ID" value="NZ_LIST01000010.1"/>
</dbReference>
<sequence>MSSERQTLTATLPASTPVEDVAAVERTYVGIDIGEKTLATVAPAGATPDEAVAVGDEGVIRGYWNHLSKTTARLDETPGVPTSAEAAVLASDWPLIRDRLFEVVDRVLDVVESYPRPVLVREALDRRATAAWCYRHSRELGAWLIPALLEAIDSEAAARGVDVIGADPFRSSRVCYRCLSDGYLDRRTFACGNDECDVGIIDRDENAALVLADRGRFGHRRHFYEENHA</sequence>
<dbReference type="STRING" id="1765655.AMR74_16050"/>
<dbReference type="Pfam" id="PF07282">
    <property type="entry name" value="Cas12f1-like_TNB"/>
    <property type="match status" value="1"/>
</dbReference>